<sequence length="486" mass="56346">MIYKKLQKRLNKIGQSISRKNFYTCYIIAFSLIFLFHLILKLQWPFMGIMLIATIPMLYGYMVEHFKMKNEKNRFEDVARYIETMLYSFLQSGKIKDSLNSVYDSLAEGKMKATIQKANNHIAMTFDSNNVMEDALCIIEKEYESRQLKDIHEFMLYVEKHGGNIKKPIELLLNKKNMWEYRINEMVHESTRMFKEVVLSVIMSLLICGMVLYIPTANVDISKNYAVQFLSVVVFIIDLFIINRAQKFLSVDLLKLDQINNDEYYIKKINDYKKSPKTHINKTSLVFGTVFLVASIISFMLKNQWCGIGMLLFSIFGYNQEIVGRRIVKKTLVKEIKRAFPIWLMDLVLLLQNENVYVALEKSKENIPGILRDEVEILIDKIAMNPESAKPYHDFFVEFDIAEIKTAMSMLYSLSSGNGADADEQIKKIIEKNQKMLNKAEKNRFKDLNANLYLLFLAPVLSASLKLVVDMAVFMVTFLTSTKIGG</sequence>
<keyword evidence="1" id="KW-0472">Membrane</keyword>
<evidence type="ECO:0008006" key="4">
    <source>
        <dbReference type="Google" id="ProtNLM"/>
    </source>
</evidence>
<protein>
    <recommendedName>
        <fullName evidence="4">Flp pilus assembly protein TadB</fullName>
    </recommendedName>
</protein>
<dbReference type="STRING" id="1122142.SAMN02910414_01477"/>
<dbReference type="OrthoDB" id="1652083at2"/>
<feature type="transmembrane region" description="Helical" evidence="1">
    <location>
        <begin position="46"/>
        <end position="63"/>
    </location>
</feature>
<name>A0A1H3JIE9_9FIRM</name>
<evidence type="ECO:0000313" key="2">
    <source>
        <dbReference type="EMBL" id="SDY39696.1"/>
    </source>
</evidence>
<accession>A0A1H3JIE9</accession>
<feature type="transmembrane region" description="Helical" evidence="1">
    <location>
        <begin position="452"/>
        <end position="479"/>
    </location>
</feature>
<organism evidence="2 3">
    <name type="scientific">Lachnobacterium bovis DSM 14045</name>
    <dbReference type="NCBI Taxonomy" id="1122142"/>
    <lineage>
        <taxon>Bacteria</taxon>
        <taxon>Bacillati</taxon>
        <taxon>Bacillota</taxon>
        <taxon>Clostridia</taxon>
        <taxon>Lachnospirales</taxon>
        <taxon>Lachnospiraceae</taxon>
        <taxon>Lachnobacterium</taxon>
    </lineage>
</organism>
<dbReference type="AlphaFoldDB" id="A0A1H3JIE9"/>
<evidence type="ECO:0000313" key="3">
    <source>
        <dbReference type="Proteomes" id="UP000183918"/>
    </source>
</evidence>
<dbReference type="EMBL" id="FNPG01000016">
    <property type="protein sequence ID" value="SDY39696.1"/>
    <property type="molecule type" value="Genomic_DNA"/>
</dbReference>
<dbReference type="RefSeq" id="WP_083354497.1">
    <property type="nucleotide sequence ID" value="NZ_FNPG01000016.1"/>
</dbReference>
<dbReference type="Proteomes" id="UP000183918">
    <property type="component" value="Unassembled WGS sequence"/>
</dbReference>
<reference evidence="2 3" key="1">
    <citation type="submission" date="2016-10" db="EMBL/GenBank/DDBJ databases">
        <authorList>
            <person name="de Groot N.N."/>
        </authorList>
    </citation>
    <scope>NUCLEOTIDE SEQUENCE [LARGE SCALE GENOMIC DNA]</scope>
    <source>
        <strain evidence="2 3">DSM 14045</strain>
    </source>
</reference>
<keyword evidence="1" id="KW-1133">Transmembrane helix</keyword>
<evidence type="ECO:0000256" key="1">
    <source>
        <dbReference type="SAM" id="Phobius"/>
    </source>
</evidence>
<feature type="transmembrane region" description="Helical" evidence="1">
    <location>
        <begin position="283"/>
        <end position="301"/>
    </location>
</feature>
<feature type="transmembrane region" description="Helical" evidence="1">
    <location>
        <begin position="197"/>
        <end position="214"/>
    </location>
</feature>
<keyword evidence="1" id="KW-0812">Transmembrane</keyword>
<proteinExistence type="predicted"/>
<feature type="transmembrane region" description="Helical" evidence="1">
    <location>
        <begin position="226"/>
        <end position="245"/>
    </location>
</feature>
<keyword evidence="3" id="KW-1185">Reference proteome</keyword>
<feature type="transmembrane region" description="Helical" evidence="1">
    <location>
        <begin position="21"/>
        <end position="40"/>
    </location>
</feature>
<feature type="transmembrane region" description="Helical" evidence="1">
    <location>
        <begin position="307"/>
        <end position="328"/>
    </location>
</feature>
<gene>
    <name evidence="2" type="ORF">SAMN02910414_01477</name>
</gene>